<evidence type="ECO:0000256" key="1">
    <source>
        <dbReference type="SAM" id="MobiDB-lite"/>
    </source>
</evidence>
<feature type="compositionally biased region" description="Polar residues" evidence="1">
    <location>
        <begin position="678"/>
        <end position="688"/>
    </location>
</feature>
<keyword evidence="3" id="KW-1185">Reference proteome</keyword>
<feature type="compositionally biased region" description="Low complexity" evidence="1">
    <location>
        <begin position="626"/>
        <end position="635"/>
    </location>
</feature>
<feature type="compositionally biased region" description="Polar residues" evidence="1">
    <location>
        <begin position="643"/>
        <end position="663"/>
    </location>
</feature>
<feature type="compositionally biased region" description="Polar residues" evidence="1">
    <location>
        <begin position="479"/>
        <end position="503"/>
    </location>
</feature>
<feature type="compositionally biased region" description="Polar residues" evidence="1">
    <location>
        <begin position="594"/>
        <end position="618"/>
    </location>
</feature>
<dbReference type="Proteomes" id="UP000275078">
    <property type="component" value="Unassembled WGS sequence"/>
</dbReference>
<feature type="region of interest" description="Disordered" evidence="1">
    <location>
        <begin position="314"/>
        <end position="728"/>
    </location>
</feature>
<feature type="compositionally biased region" description="Gly residues" evidence="1">
    <location>
        <begin position="711"/>
        <end position="721"/>
    </location>
</feature>
<evidence type="ECO:0000313" key="3">
    <source>
        <dbReference type="Proteomes" id="UP000275078"/>
    </source>
</evidence>
<evidence type="ECO:0000313" key="2">
    <source>
        <dbReference type="EMBL" id="RPA74139.1"/>
    </source>
</evidence>
<dbReference type="EMBL" id="ML119799">
    <property type="protein sequence ID" value="RPA74139.1"/>
    <property type="molecule type" value="Genomic_DNA"/>
</dbReference>
<gene>
    <name evidence="2" type="ORF">BJ508DRAFT_40084</name>
</gene>
<organism evidence="2 3">
    <name type="scientific">Ascobolus immersus RN42</name>
    <dbReference type="NCBI Taxonomy" id="1160509"/>
    <lineage>
        <taxon>Eukaryota</taxon>
        <taxon>Fungi</taxon>
        <taxon>Dikarya</taxon>
        <taxon>Ascomycota</taxon>
        <taxon>Pezizomycotina</taxon>
        <taxon>Pezizomycetes</taxon>
        <taxon>Pezizales</taxon>
        <taxon>Ascobolaceae</taxon>
        <taxon>Ascobolus</taxon>
    </lineage>
</organism>
<feature type="region of interest" description="Disordered" evidence="1">
    <location>
        <begin position="216"/>
        <end position="262"/>
    </location>
</feature>
<feature type="region of interest" description="Disordered" evidence="1">
    <location>
        <begin position="1"/>
        <end position="68"/>
    </location>
</feature>
<feature type="compositionally biased region" description="Low complexity" evidence="1">
    <location>
        <begin position="50"/>
        <end position="61"/>
    </location>
</feature>
<accession>A0A3N4HJX6</accession>
<name>A0A3N4HJX6_ASCIM</name>
<feature type="compositionally biased region" description="Basic and acidic residues" evidence="1">
    <location>
        <begin position="253"/>
        <end position="262"/>
    </location>
</feature>
<feature type="compositionally biased region" description="Polar residues" evidence="1">
    <location>
        <begin position="454"/>
        <end position="463"/>
    </location>
</feature>
<protein>
    <submittedName>
        <fullName evidence="2">Uncharacterized protein</fullName>
    </submittedName>
</protein>
<feature type="compositionally biased region" description="Basic and acidic residues" evidence="1">
    <location>
        <begin position="368"/>
        <end position="397"/>
    </location>
</feature>
<proteinExistence type="predicted"/>
<feature type="compositionally biased region" description="Polar residues" evidence="1">
    <location>
        <begin position="420"/>
        <end position="435"/>
    </location>
</feature>
<feature type="compositionally biased region" description="Low complexity" evidence="1">
    <location>
        <begin position="520"/>
        <end position="545"/>
    </location>
</feature>
<feature type="compositionally biased region" description="Polar residues" evidence="1">
    <location>
        <begin position="37"/>
        <end position="49"/>
    </location>
</feature>
<feature type="compositionally biased region" description="Low complexity" evidence="1">
    <location>
        <begin position="25"/>
        <end position="36"/>
    </location>
</feature>
<reference evidence="2 3" key="1">
    <citation type="journal article" date="2018" name="Nat. Ecol. Evol.">
        <title>Pezizomycetes genomes reveal the molecular basis of ectomycorrhizal truffle lifestyle.</title>
        <authorList>
            <person name="Murat C."/>
            <person name="Payen T."/>
            <person name="Noel B."/>
            <person name="Kuo A."/>
            <person name="Morin E."/>
            <person name="Chen J."/>
            <person name="Kohler A."/>
            <person name="Krizsan K."/>
            <person name="Balestrini R."/>
            <person name="Da Silva C."/>
            <person name="Montanini B."/>
            <person name="Hainaut M."/>
            <person name="Levati E."/>
            <person name="Barry K.W."/>
            <person name="Belfiori B."/>
            <person name="Cichocki N."/>
            <person name="Clum A."/>
            <person name="Dockter R.B."/>
            <person name="Fauchery L."/>
            <person name="Guy J."/>
            <person name="Iotti M."/>
            <person name="Le Tacon F."/>
            <person name="Lindquist E.A."/>
            <person name="Lipzen A."/>
            <person name="Malagnac F."/>
            <person name="Mello A."/>
            <person name="Molinier V."/>
            <person name="Miyauchi S."/>
            <person name="Poulain J."/>
            <person name="Riccioni C."/>
            <person name="Rubini A."/>
            <person name="Sitrit Y."/>
            <person name="Splivallo R."/>
            <person name="Traeger S."/>
            <person name="Wang M."/>
            <person name="Zifcakova L."/>
            <person name="Wipf D."/>
            <person name="Zambonelli A."/>
            <person name="Paolocci F."/>
            <person name="Nowrousian M."/>
            <person name="Ottonello S."/>
            <person name="Baldrian P."/>
            <person name="Spatafora J.W."/>
            <person name="Henrissat B."/>
            <person name="Nagy L.G."/>
            <person name="Aury J.M."/>
            <person name="Wincker P."/>
            <person name="Grigoriev I.V."/>
            <person name="Bonfante P."/>
            <person name="Martin F.M."/>
        </authorList>
    </citation>
    <scope>NUCLEOTIDE SEQUENCE [LARGE SCALE GENOMIC DNA]</scope>
    <source>
        <strain evidence="2 3">RN42</strain>
    </source>
</reference>
<sequence length="857" mass="96195">MAHSFQWPAMGRSAGDRAAEPFAASSPLSSQRSSDSTRAMATSSPSFVISSSDNTSAISSSRQPPNSENKRPLWYWYYTFRDQYYLPIPERDEPIIRGTQVRLPEQATEEPPHVLKNKIRHLYEHCPGALEFIHRRMQKYRKKRIVETQGRSTKEEDRAAFAKYLSALMLREVKLYFERMTVAGSTRVQVPREIPAVPFAGQSTTSRTTPAAALRSIERRESVSSDDTTPVAPSFTTADESYSSLASMGPPEIDSRTEEEKALEKAATEHYFREQFILERNRKLANGLASGDTSTLSNSSTSSRYRDVEEINLDFDRSDLHTPVPHQSNVNYGEPRDTTPQQPLKQRQRNPEAQGSPPPYSPPAQQQHRSDASRPHNRTNEDRKGKGKQRAEADSESKQPSSKALDLSSDTETDPCSAIETRSISYAGPSNSAANSVPVGKPNTTMSEFKFNYQVKTNPSSRQLLKPKSKVIRSPPTVQPASVNPNAPQQIFGPPSSSVSAQPLFSEQLSFQPPPPPPASQQQQHQQHQSSQANQWNNQQQSLSQPDHRPFGSQPPQHNGRPFSQPAHQPFYSQSQEEDHRPFSQPQTQQPTQNFYRQDTQASSRSLPVQTYSQPNHRSLTRQESQESSQNSSQDSDFDTRRSSQTTIPSLSQQNSWNERTAGQQGGFKQPGLETLAEVSSNSSQSTAMRDGAGRATSRGGDDARNDGRVYGQGDGYGQGYGQSSRGYEGEYSLAPEEYHRRSIILNLYLSHRVMALSLCRRVMVRSISRRAVRNPHLNRNHKATRKVIRSPAQVSNNRHQTGHTPHPRILRRSLFRIASTGRSRPRLHQLFSPPSIWTGRRMSEDSNGSTLRPHLF</sequence>
<feature type="compositionally biased region" description="Polar residues" evidence="1">
    <location>
        <begin position="234"/>
        <end position="246"/>
    </location>
</feature>
<dbReference type="AlphaFoldDB" id="A0A3N4HJX6"/>